<protein>
    <submittedName>
        <fullName evidence="5">Uncharacterized protein</fullName>
    </submittedName>
</protein>
<dbReference type="GO" id="GO:0008097">
    <property type="term" value="F:5S rRNA binding"/>
    <property type="evidence" value="ECO:0007669"/>
    <property type="project" value="TreeGrafter"/>
</dbReference>
<evidence type="ECO:0000256" key="4">
    <source>
        <dbReference type="SAM" id="MobiDB-lite"/>
    </source>
</evidence>
<evidence type="ECO:0000313" key="6">
    <source>
        <dbReference type="Proteomes" id="UP001465755"/>
    </source>
</evidence>
<keyword evidence="2" id="KW-0689">Ribosomal protein</keyword>
<organism evidence="5 6">
    <name type="scientific">Symbiochloris irregularis</name>
    <dbReference type="NCBI Taxonomy" id="706552"/>
    <lineage>
        <taxon>Eukaryota</taxon>
        <taxon>Viridiplantae</taxon>
        <taxon>Chlorophyta</taxon>
        <taxon>core chlorophytes</taxon>
        <taxon>Trebouxiophyceae</taxon>
        <taxon>Trebouxiales</taxon>
        <taxon>Trebouxiaceae</taxon>
        <taxon>Symbiochloris</taxon>
    </lineage>
</organism>
<evidence type="ECO:0000256" key="1">
    <source>
        <dbReference type="ARBA" id="ARBA00007116"/>
    </source>
</evidence>
<dbReference type="EMBL" id="JALJOQ010000192">
    <property type="protein sequence ID" value="KAK9790521.1"/>
    <property type="molecule type" value="Genomic_DNA"/>
</dbReference>
<dbReference type="SUPFAM" id="SSF53137">
    <property type="entry name" value="Translational machinery components"/>
    <property type="match status" value="1"/>
</dbReference>
<gene>
    <name evidence="5" type="ORF">WJX73_008337</name>
</gene>
<name>A0AAW1NQI2_9CHLO</name>
<evidence type="ECO:0000256" key="3">
    <source>
        <dbReference type="ARBA" id="ARBA00023274"/>
    </source>
</evidence>
<comment type="caution">
    <text evidence="5">The sequence shown here is derived from an EMBL/GenBank/DDBJ whole genome shotgun (WGS) entry which is preliminary data.</text>
</comment>
<keyword evidence="6" id="KW-1185">Reference proteome</keyword>
<accession>A0AAW1NQI2</accession>
<feature type="compositionally biased region" description="Basic residues" evidence="4">
    <location>
        <begin position="160"/>
        <end position="170"/>
    </location>
</feature>
<dbReference type="GO" id="GO:1990904">
    <property type="term" value="C:ribonucleoprotein complex"/>
    <property type="evidence" value="ECO:0007669"/>
    <property type="project" value="UniProtKB-KW"/>
</dbReference>
<evidence type="ECO:0000313" key="5">
    <source>
        <dbReference type="EMBL" id="KAK9790521.1"/>
    </source>
</evidence>
<sequence>MLAKLVQQYHLKIFFSSRFLHAAILDKITNKSVVSANTNSAKLIELLGELASKNDERACTLVGRTLAAAAKTKNVSRIYWDGEVAQKTNRKDHRAKAEILWQSLAGSGVSVARKEDFDIGDSPFLPQEVEFPIDDEGYGDGNSASNAHTVALVKVPQKAQQKRAAPKQPRRPLSNVAPQFRQQMWKLTSKRAQIRRAVRKATEHS</sequence>
<feature type="region of interest" description="Disordered" evidence="4">
    <location>
        <begin position="156"/>
        <end position="178"/>
    </location>
</feature>
<dbReference type="Gene3D" id="3.30.420.100">
    <property type="match status" value="1"/>
</dbReference>
<dbReference type="Proteomes" id="UP001465755">
    <property type="component" value="Unassembled WGS sequence"/>
</dbReference>
<comment type="similarity">
    <text evidence="1">Belongs to the universal ribosomal protein uL18 family.</text>
</comment>
<dbReference type="GO" id="GO:0005840">
    <property type="term" value="C:ribosome"/>
    <property type="evidence" value="ECO:0007669"/>
    <property type="project" value="UniProtKB-KW"/>
</dbReference>
<dbReference type="GO" id="GO:0003735">
    <property type="term" value="F:structural constituent of ribosome"/>
    <property type="evidence" value="ECO:0007669"/>
    <property type="project" value="InterPro"/>
</dbReference>
<dbReference type="AlphaFoldDB" id="A0AAW1NQI2"/>
<dbReference type="InterPro" id="IPR005484">
    <property type="entry name" value="Ribosomal_uL18_bac/plant/anim"/>
</dbReference>
<evidence type="ECO:0000256" key="2">
    <source>
        <dbReference type="ARBA" id="ARBA00022980"/>
    </source>
</evidence>
<reference evidence="5 6" key="1">
    <citation type="journal article" date="2024" name="Nat. Commun.">
        <title>Phylogenomics reveals the evolutionary origins of lichenization in chlorophyte algae.</title>
        <authorList>
            <person name="Puginier C."/>
            <person name="Libourel C."/>
            <person name="Otte J."/>
            <person name="Skaloud P."/>
            <person name="Haon M."/>
            <person name="Grisel S."/>
            <person name="Petersen M."/>
            <person name="Berrin J.G."/>
            <person name="Delaux P.M."/>
            <person name="Dal Grande F."/>
            <person name="Keller J."/>
        </authorList>
    </citation>
    <scope>NUCLEOTIDE SEQUENCE [LARGE SCALE GENOMIC DNA]</scope>
    <source>
        <strain evidence="5 6">SAG 2036</strain>
    </source>
</reference>
<dbReference type="GO" id="GO:0006412">
    <property type="term" value="P:translation"/>
    <property type="evidence" value="ECO:0007669"/>
    <property type="project" value="InterPro"/>
</dbReference>
<dbReference type="PANTHER" id="PTHR12899:SF16">
    <property type="entry name" value="OS02G0689700 PROTEIN"/>
    <property type="match status" value="1"/>
</dbReference>
<keyword evidence="3" id="KW-0687">Ribonucleoprotein</keyword>
<proteinExistence type="inferred from homology"/>
<dbReference type="PANTHER" id="PTHR12899">
    <property type="entry name" value="39S RIBOSOMAL PROTEIN L18, MITOCHONDRIAL"/>
    <property type="match status" value="1"/>
</dbReference>